<dbReference type="Proteomes" id="UP001595526">
    <property type="component" value="Unassembled WGS sequence"/>
</dbReference>
<organism evidence="2 3">
    <name type="scientific">Parapedobacter deserti</name>
    <dbReference type="NCBI Taxonomy" id="1912957"/>
    <lineage>
        <taxon>Bacteria</taxon>
        <taxon>Pseudomonadati</taxon>
        <taxon>Bacteroidota</taxon>
        <taxon>Sphingobacteriia</taxon>
        <taxon>Sphingobacteriales</taxon>
        <taxon>Sphingobacteriaceae</taxon>
        <taxon>Parapedobacter</taxon>
    </lineage>
</organism>
<gene>
    <name evidence="2" type="ORF">ACFOET_08070</name>
</gene>
<reference evidence="3" key="1">
    <citation type="journal article" date="2019" name="Int. J. Syst. Evol. Microbiol.">
        <title>The Global Catalogue of Microorganisms (GCM) 10K type strain sequencing project: providing services to taxonomists for standard genome sequencing and annotation.</title>
        <authorList>
            <consortium name="The Broad Institute Genomics Platform"/>
            <consortium name="The Broad Institute Genome Sequencing Center for Infectious Disease"/>
            <person name="Wu L."/>
            <person name="Ma J."/>
        </authorList>
    </citation>
    <scope>NUCLEOTIDE SEQUENCE [LARGE SCALE GENOMIC DNA]</scope>
    <source>
        <strain evidence="3">KCTC 52416</strain>
    </source>
</reference>
<dbReference type="EMBL" id="JBHRTA010000023">
    <property type="protein sequence ID" value="MFC3197565.1"/>
    <property type="molecule type" value="Genomic_DNA"/>
</dbReference>
<proteinExistence type="predicted"/>
<dbReference type="RefSeq" id="WP_379021434.1">
    <property type="nucleotide sequence ID" value="NZ_JBHRTA010000023.1"/>
</dbReference>
<keyword evidence="3" id="KW-1185">Reference proteome</keyword>
<name>A0ABV7JHJ4_9SPHI</name>
<dbReference type="Pfam" id="PF13683">
    <property type="entry name" value="rve_3"/>
    <property type="match status" value="1"/>
</dbReference>
<sequence length="39" mass="4818">MYCIRLQTYFEYYNSERRHQSLEDQTPKTVYKMVPKKAA</sequence>
<comment type="caution">
    <text evidence="2">The sequence shown here is derived from an EMBL/GenBank/DDBJ whole genome shotgun (WGS) entry which is preliminary data.</text>
</comment>
<protein>
    <submittedName>
        <fullName evidence="2">Integrase core domain-containing protein</fullName>
    </submittedName>
</protein>
<evidence type="ECO:0000313" key="2">
    <source>
        <dbReference type="EMBL" id="MFC3197565.1"/>
    </source>
</evidence>
<evidence type="ECO:0000313" key="3">
    <source>
        <dbReference type="Proteomes" id="UP001595526"/>
    </source>
</evidence>
<accession>A0ABV7JHJ4</accession>
<evidence type="ECO:0000259" key="1">
    <source>
        <dbReference type="Pfam" id="PF13683"/>
    </source>
</evidence>
<dbReference type="InterPro" id="IPR001584">
    <property type="entry name" value="Integrase_cat-core"/>
</dbReference>
<feature type="domain" description="Integrase catalytic" evidence="1">
    <location>
        <begin position="6"/>
        <end position="27"/>
    </location>
</feature>